<feature type="transmembrane region" description="Helical" evidence="10">
    <location>
        <begin position="47"/>
        <end position="71"/>
    </location>
</feature>
<accession>A0A2M8PC93</accession>
<dbReference type="GO" id="GO:0015188">
    <property type="term" value="F:L-isoleucine transmembrane transporter activity"/>
    <property type="evidence" value="ECO:0007669"/>
    <property type="project" value="TreeGrafter"/>
</dbReference>
<organism evidence="12 13">
    <name type="scientific">Candidatus Thermofonsia Clade 1 bacterium</name>
    <dbReference type="NCBI Taxonomy" id="2364210"/>
    <lineage>
        <taxon>Bacteria</taxon>
        <taxon>Bacillati</taxon>
        <taxon>Chloroflexota</taxon>
        <taxon>Candidatus Thermofontia</taxon>
        <taxon>Candidatus Thermofonsia Clade 1</taxon>
    </lineage>
</organism>
<evidence type="ECO:0000256" key="3">
    <source>
        <dbReference type="ARBA" id="ARBA00022475"/>
    </source>
</evidence>
<feature type="transmembrane region" description="Helical" evidence="10">
    <location>
        <begin position="198"/>
        <end position="222"/>
    </location>
</feature>
<keyword evidence="4" id="KW-0997">Cell inner membrane</keyword>
<evidence type="ECO:0000256" key="5">
    <source>
        <dbReference type="ARBA" id="ARBA00022692"/>
    </source>
</evidence>
<sequence>MKLIDQSSQQYRRLWWFASRGFAAVAFVLLITAIITAPSGLQNFFNGLAIGGVYAIFALGYTLIFSILRIINFAHGAIFTLGAYFTYFLTGSAVGFNGLLANQRLPFGLPFPIAMIGGGILAGLCGILIERVAFRPLRNKGSDPLLTLVSSLGMAVAIVNVIQLMVGAEIYSYPRNPFGELPAALNLGTFGGLTQRPIIIRTIQVIIFGVSMVLVVLLTYFINGTKTGKALRAVAEDATTSSLLGINTNFLILITFFISGLIGGIAGTLVGLSVNVSGPYFGINFGLKGLAVIVLGGLGDIPGAVVGGLVIGVAEAFVPSEQVAYKEAVAFAVLFLVLLLRPQGLLGRAVVQKV</sequence>
<keyword evidence="12" id="KW-0966">Cell projection</keyword>
<dbReference type="GO" id="GO:0015808">
    <property type="term" value="P:L-alanine transport"/>
    <property type="evidence" value="ECO:0007669"/>
    <property type="project" value="TreeGrafter"/>
</dbReference>
<keyword evidence="3" id="KW-1003">Cell membrane</keyword>
<evidence type="ECO:0000313" key="14">
    <source>
        <dbReference type="Proteomes" id="UP000229681"/>
    </source>
</evidence>
<proteinExistence type="inferred from homology"/>
<keyword evidence="12" id="KW-0969">Cilium</keyword>
<evidence type="ECO:0000256" key="1">
    <source>
        <dbReference type="ARBA" id="ARBA00004651"/>
    </source>
</evidence>
<feature type="transmembrane region" description="Helical" evidence="10">
    <location>
        <begin position="323"/>
        <end position="340"/>
    </location>
</feature>
<dbReference type="PANTHER" id="PTHR11795">
    <property type="entry name" value="BRANCHED-CHAIN AMINO ACID TRANSPORT SYSTEM PERMEASE PROTEIN LIVH"/>
    <property type="match status" value="1"/>
</dbReference>
<dbReference type="InterPro" id="IPR001851">
    <property type="entry name" value="ABC_transp_permease"/>
</dbReference>
<feature type="transmembrane region" description="Helical" evidence="10">
    <location>
        <begin position="145"/>
        <end position="166"/>
    </location>
</feature>
<dbReference type="GO" id="GO:0005304">
    <property type="term" value="F:L-valine transmembrane transporter activity"/>
    <property type="evidence" value="ECO:0007669"/>
    <property type="project" value="TreeGrafter"/>
</dbReference>
<dbReference type="GO" id="GO:1903806">
    <property type="term" value="P:L-isoleucine import across plasma membrane"/>
    <property type="evidence" value="ECO:0007669"/>
    <property type="project" value="TreeGrafter"/>
</dbReference>
<dbReference type="GO" id="GO:0015190">
    <property type="term" value="F:L-leucine transmembrane transporter activity"/>
    <property type="evidence" value="ECO:0007669"/>
    <property type="project" value="TreeGrafter"/>
</dbReference>
<keyword evidence="5 10" id="KW-0812">Transmembrane</keyword>
<accession>A0A2M8PXZ2</accession>
<comment type="caution">
    <text evidence="12">The sequence shown here is derived from an EMBL/GenBank/DDBJ whole genome shotgun (WGS) entry which is preliminary data.</text>
</comment>
<dbReference type="Pfam" id="PF02653">
    <property type="entry name" value="BPD_transp_2"/>
    <property type="match status" value="1"/>
</dbReference>
<dbReference type="CDD" id="cd06582">
    <property type="entry name" value="TM_PBP1_LivH_like"/>
    <property type="match status" value="1"/>
</dbReference>
<dbReference type="GO" id="GO:0015192">
    <property type="term" value="F:L-phenylalanine transmembrane transporter activity"/>
    <property type="evidence" value="ECO:0007669"/>
    <property type="project" value="TreeGrafter"/>
</dbReference>
<evidence type="ECO:0000256" key="10">
    <source>
        <dbReference type="SAM" id="Phobius"/>
    </source>
</evidence>
<reference evidence="13 14" key="1">
    <citation type="submission" date="2017-11" db="EMBL/GenBank/DDBJ databases">
        <title>Evolution of Phototrophy in the Chloroflexi Phylum Driven by Horizontal Gene Transfer.</title>
        <authorList>
            <person name="Ward L.M."/>
            <person name="Hemp J."/>
            <person name="Shih P.M."/>
            <person name="Mcglynn S.E."/>
            <person name="Fischer W."/>
        </authorList>
    </citation>
    <scope>NUCLEOTIDE SEQUENCE [LARGE SCALE GENOMIC DNA]</scope>
    <source>
        <strain evidence="12">CP1_1M</strain>
        <strain evidence="11">JP3_13</strain>
    </source>
</reference>
<feature type="transmembrane region" description="Helical" evidence="10">
    <location>
        <begin position="78"/>
        <end position="99"/>
    </location>
</feature>
<dbReference type="GO" id="GO:0005886">
    <property type="term" value="C:plasma membrane"/>
    <property type="evidence" value="ECO:0007669"/>
    <property type="project" value="UniProtKB-SubCell"/>
</dbReference>
<evidence type="ECO:0000313" key="12">
    <source>
        <dbReference type="EMBL" id="PJF42416.1"/>
    </source>
</evidence>
<comment type="subcellular location">
    <subcellularLocation>
        <location evidence="1">Cell membrane</location>
        <topology evidence="1">Multi-pass membrane protein</topology>
    </subcellularLocation>
</comment>
<evidence type="ECO:0000256" key="9">
    <source>
        <dbReference type="ARBA" id="ARBA00037998"/>
    </source>
</evidence>
<keyword evidence="7 10" id="KW-1133">Transmembrane helix</keyword>
<keyword evidence="12" id="KW-0282">Flagellum</keyword>
<dbReference type="PANTHER" id="PTHR11795:SF371">
    <property type="entry name" value="HIGH-AFFINITY BRANCHED-CHAIN AMINO ACID TRANSPORT SYSTEM PERMEASE PROTEIN LIVH"/>
    <property type="match status" value="1"/>
</dbReference>
<evidence type="ECO:0000256" key="4">
    <source>
        <dbReference type="ARBA" id="ARBA00022519"/>
    </source>
</evidence>
<feature type="transmembrane region" description="Helical" evidence="10">
    <location>
        <begin position="290"/>
        <end position="311"/>
    </location>
</feature>
<dbReference type="AlphaFoldDB" id="A0A2M8PXZ2"/>
<keyword evidence="6" id="KW-0029">Amino-acid transport</keyword>
<evidence type="ECO:0000313" key="11">
    <source>
        <dbReference type="EMBL" id="PJF35177.1"/>
    </source>
</evidence>
<evidence type="ECO:0000256" key="7">
    <source>
        <dbReference type="ARBA" id="ARBA00022989"/>
    </source>
</evidence>
<keyword evidence="8 10" id="KW-0472">Membrane</keyword>
<protein>
    <submittedName>
        <fullName evidence="12">Flagellar biosynthesis protein FlgM</fullName>
    </submittedName>
</protein>
<comment type="similarity">
    <text evidence="9">Belongs to the binding-protein-dependent transport system permease family. LivHM subfamily.</text>
</comment>
<evidence type="ECO:0000313" key="13">
    <source>
        <dbReference type="Proteomes" id="UP000228947"/>
    </source>
</evidence>
<evidence type="ECO:0000256" key="8">
    <source>
        <dbReference type="ARBA" id="ARBA00023136"/>
    </source>
</evidence>
<dbReference type="GO" id="GO:0042941">
    <property type="term" value="P:D-alanine transmembrane transport"/>
    <property type="evidence" value="ECO:0007669"/>
    <property type="project" value="TreeGrafter"/>
</dbReference>
<feature type="transmembrane region" description="Helical" evidence="10">
    <location>
        <begin position="21"/>
        <end position="41"/>
    </location>
</feature>
<dbReference type="EMBL" id="PGTM01000195">
    <property type="protein sequence ID" value="PJF35177.1"/>
    <property type="molecule type" value="Genomic_DNA"/>
</dbReference>
<dbReference type="Proteomes" id="UP000228947">
    <property type="component" value="Unassembled WGS sequence"/>
</dbReference>
<evidence type="ECO:0000256" key="2">
    <source>
        <dbReference type="ARBA" id="ARBA00022448"/>
    </source>
</evidence>
<gene>
    <name evidence="11" type="ORF">CUN49_11870</name>
    <name evidence="12" type="ORF">CUN50_04200</name>
</gene>
<dbReference type="Proteomes" id="UP000229681">
    <property type="component" value="Unassembled WGS sequence"/>
</dbReference>
<evidence type="ECO:0000256" key="6">
    <source>
        <dbReference type="ARBA" id="ARBA00022970"/>
    </source>
</evidence>
<name>A0A2M8PXZ2_9CHLR</name>
<feature type="transmembrane region" description="Helical" evidence="10">
    <location>
        <begin position="111"/>
        <end position="133"/>
    </location>
</feature>
<dbReference type="EMBL" id="PGTL01000018">
    <property type="protein sequence ID" value="PJF42416.1"/>
    <property type="molecule type" value="Genomic_DNA"/>
</dbReference>
<keyword evidence="2" id="KW-0813">Transport</keyword>
<dbReference type="InterPro" id="IPR052157">
    <property type="entry name" value="BCAA_transport_permease"/>
</dbReference>
<feature type="transmembrane region" description="Helical" evidence="10">
    <location>
        <begin position="250"/>
        <end position="270"/>
    </location>
</feature>